<comment type="caution">
    <text evidence="2">The sequence shown here is derived from an EMBL/GenBank/DDBJ whole genome shotgun (WGS) entry which is preliminary data.</text>
</comment>
<feature type="region of interest" description="Disordered" evidence="1">
    <location>
        <begin position="53"/>
        <end position="75"/>
    </location>
</feature>
<feature type="non-terminal residue" evidence="2">
    <location>
        <position position="1"/>
    </location>
</feature>
<dbReference type="EMBL" id="JABFUD020000001">
    <property type="protein sequence ID" value="KAI5084879.1"/>
    <property type="molecule type" value="Genomic_DNA"/>
</dbReference>
<feature type="region of interest" description="Disordered" evidence="1">
    <location>
        <begin position="1"/>
        <end position="25"/>
    </location>
</feature>
<keyword evidence="3" id="KW-1185">Reference proteome</keyword>
<organism evidence="2 3">
    <name type="scientific">Adiantum capillus-veneris</name>
    <name type="common">Maidenhair fern</name>
    <dbReference type="NCBI Taxonomy" id="13818"/>
    <lineage>
        <taxon>Eukaryota</taxon>
        <taxon>Viridiplantae</taxon>
        <taxon>Streptophyta</taxon>
        <taxon>Embryophyta</taxon>
        <taxon>Tracheophyta</taxon>
        <taxon>Polypodiopsida</taxon>
        <taxon>Polypodiidae</taxon>
        <taxon>Polypodiales</taxon>
        <taxon>Pteridineae</taxon>
        <taxon>Pteridaceae</taxon>
        <taxon>Vittarioideae</taxon>
        <taxon>Adiantum</taxon>
    </lineage>
</organism>
<protein>
    <submittedName>
        <fullName evidence="2">Uncharacterized protein</fullName>
    </submittedName>
</protein>
<accession>A0A9D4ZR40</accession>
<dbReference type="AlphaFoldDB" id="A0A9D4ZR40"/>
<feature type="compositionally biased region" description="Basic and acidic residues" evidence="1">
    <location>
        <begin position="1"/>
        <end position="12"/>
    </location>
</feature>
<evidence type="ECO:0000313" key="3">
    <source>
        <dbReference type="Proteomes" id="UP000886520"/>
    </source>
</evidence>
<evidence type="ECO:0000256" key="1">
    <source>
        <dbReference type="SAM" id="MobiDB-lite"/>
    </source>
</evidence>
<proteinExistence type="predicted"/>
<reference evidence="2" key="1">
    <citation type="submission" date="2021-01" db="EMBL/GenBank/DDBJ databases">
        <title>Adiantum capillus-veneris genome.</title>
        <authorList>
            <person name="Fang Y."/>
            <person name="Liao Q."/>
        </authorList>
    </citation>
    <scope>NUCLEOTIDE SEQUENCE</scope>
    <source>
        <strain evidence="2">H3</strain>
        <tissue evidence="2">Leaf</tissue>
    </source>
</reference>
<sequence>GELKEPGRDQGELRAATGKKRRDECSAIKREAASWVGAHREEGARLQRRRAAKSGLKSMGGACRSPANTGKRLERGAKDTKEAVSTGWCSLQGGPVVGAVLEDRQECCRGISQGLKRRQLQYEGRHCREGRMGQLHKKRGLIVYRGG</sequence>
<name>A0A9D4ZR40_ADICA</name>
<gene>
    <name evidence="2" type="ORF">GOP47_0001048</name>
</gene>
<evidence type="ECO:0000313" key="2">
    <source>
        <dbReference type="EMBL" id="KAI5084879.1"/>
    </source>
</evidence>
<dbReference type="Proteomes" id="UP000886520">
    <property type="component" value="Chromosome 1"/>
</dbReference>